<dbReference type="EMBL" id="BMDX01000008">
    <property type="protein sequence ID" value="GGA77076.1"/>
    <property type="molecule type" value="Genomic_DNA"/>
</dbReference>
<dbReference type="Proteomes" id="UP000619743">
    <property type="component" value="Unassembled WGS sequence"/>
</dbReference>
<keyword evidence="1" id="KW-1133">Transmembrane helix</keyword>
<name>A0A8J2U4W8_9GAMM</name>
<feature type="transmembrane region" description="Helical" evidence="1">
    <location>
        <begin position="127"/>
        <end position="146"/>
    </location>
</feature>
<sequence>MKYIPILFLAISIGFGVHFFLSENLKPLMKGRVIEEVNLDKGDYVLQEQRLAVEKGFMELRNKASLSFGESPASDEMALAIFERQQAKFRKELDVLRLKTDVLLNELQEDKRKREDVVTPDNSNTSLIIAFLSLLVSTLGMLPSWIQLVRGKSN</sequence>
<evidence type="ECO:0000313" key="3">
    <source>
        <dbReference type="Proteomes" id="UP000619743"/>
    </source>
</evidence>
<proteinExistence type="predicted"/>
<accession>A0A8J2U4W8</accession>
<evidence type="ECO:0000256" key="1">
    <source>
        <dbReference type="SAM" id="Phobius"/>
    </source>
</evidence>
<dbReference type="AlphaFoldDB" id="A0A8J2U4W8"/>
<evidence type="ECO:0000313" key="2">
    <source>
        <dbReference type="EMBL" id="GGA77076.1"/>
    </source>
</evidence>
<dbReference type="RefSeq" id="WP_143824516.1">
    <property type="nucleotide sequence ID" value="NZ_BMDX01000008.1"/>
</dbReference>
<keyword evidence="3" id="KW-1185">Reference proteome</keyword>
<gene>
    <name evidence="2" type="ORF">GCM10011369_18720</name>
</gene>
<feature type="transmembrane region" description="Helical" evidence="1">
    <location>
        <begin position="6"/>
        <end position="22"/>
    </location>
</feature>
<organism evidence="2 3">
    <name type="scientific">Neiella marina</name>
    <dbReference type="NCBI Taxonomy" id="508461"/>
    <lineage>
        <taxon>Bacteria</taxon>
        <taxon>Pseudomonadati</taxon>
        <taxon>Pseudomonadota</taxon>
        <taxon>Gammaproteobacteria</taxon>
        <taxon>Alteromonadales</taxon>
        <taxon>Echinimonadaceae</taxon>
        <taxon>Neiella</taxon>
    </lineage>
</organism>
<keyword evidence="1" id="KW-0812">Transmembrane</keyword>
<keyword evidence="1" id="KW-0472">Membrane</keyword>
<reference evidence="3" key="1">
    <citation type="journal article" date="2019" name="Int. J. Syst. Evol. Microbiol.">
        <title>The Global Catalogue of Microorganisms (GCM) 10K type strain sequencing project: providing services to taxonomists for standard genome sequencing and annotation.</title>
        <authorList>
            <consortium name="The Broad Institute Genomics Platform"/>
            <consortium name="The Broad Institute Genome Sequencing Center for Infectious Disease"/>
            <person name="Wu L."/>
            <person name="Ma J."/>
        </authorList>
    </citation>
    <scope>NUCLEOTIDE SEQUENCE [LARGE SCALE GENOMIC DNA]</scope>
    <source>
        <strain evidence="3">CGMCC 1.10130</strain>
    </source>
</reference>
<protein>
    <submittedName>
        <fullName evidence="2">Uncharacterized protein</fullName>
    </submittedName>
</protein>
<comment type="caution">
    <text evidence="2">The sequence shown here is derived from an EMBL/GenBank/DDBJ whole genome shotgun (WGS) entry which is preliminary data.</text>
</comment>